<evidence type="ECO:0000256" key="1">
    <source>
        <dbReference type="ARBA" id="ARBA00004496"/>
    </source>
</evidence>
<keyword evidence="6 7" id="KW-0505">Motor protein</keyword>
<feature type="binding site" evidence="6">
    <location>
        <begin position="77"/>
        <end position="84"/>
    </location>
    <ligand>
        <name>ATP</name>
        <dbReference type="ChEBI" id="CHEBI:30616"/>
    </ligand>
</feature>
<dbReference type="GO" id="GO:0005874">
    <property type="term" value="C:microtubule"/>
    <property type="evidence" value="ECO:0007669"/>
    <property type="project" value="UniProtKB-KW"/>
</dbReference>
<dbReference type="PANTHER" id="PTHR47969">
    <property type="entry name" value="CHROMOSOME-ASSOCIATED KINESIN KIF4A-RELATED"/>
    <property type="match status" value="1"/>
</dbReference>
<evidence type="ECO:0000313" key="11">
    <source>
        <dbReference type="EMBL" id="RHW67541.1"/>
    </source>
</evidence>
<evidence type="ECO:0000256" key="8">
    <source>
        <dbReference type="SAM" id="Coils"/>
    </source>
</evidence>
<dbReference type="PANTHER" id="PTHR47969:SF15">
    <property type="entry name" value="CHROMOSOME-ASSOCIATED KINESIN KIF4A-RELATED"/>
    <property type="match status" value="1"/>
</dbReference>
<dbReference type="GO" id="GO:0007052">
    <property type="term" value="P:mitotic spindle organization"/>
    <property type="evidence" value="ECO:0007669"/>
    <property type="project" value="TreeGrafter"/>
</dbReference>
<dbReference type="InterPro" id="IPR027640">
    <property type="entry name" value="Kinesin-like_fam"/>
</dbReference>
<dbReference type="PROSITE" id="PS50067">
    <property type="entry name" value="KINESIN_MOTOR_2"/>
    <property type="match status" value="1"/>
</dbReference>
<comment type="subcellular location">
    <subcellularLocation>
        <location evidence="1">Cytoplasm</location>
    </subcellularLocation>
</comment>
<dbReference type="InterPro" id="IPR001752">
    <property type="entry name" value="Kinesin_motor_dom"/>
</dbReference>
<dbReference type="InterPro" id="IPR027417">
    <property type="entry name" value="P-loop_NTPase"/>
</dbReference>
<dbReference type="GO" id="GO:0005737">
    <property type="term" value="C:cytoplasm"/>
    <property type="evidence" value="ECO:0007669"/>
    <property type="project" value="UniProtKB-SubCell"/>
</dbReference>
<keyword evidence="5 8" id="KW-0175">Coiled coil</keyword>
<keyword evidence="2" id="KW-0963">Cytoplasm</keyword>
<reference evidence="11" key="1">
    <citation type="submission" date="2018-09" db="EMBL/GenBank/DDBJ databases">
        <title>whole genome sequence of T. equiperdum IVM-t1 strain.</title>
        <authorList>
            <person name="Suganuma K."/>
        </authorList>
    </citation>
    <scope>NUCLEOTIDE SEQUENCE [LARGE SCALE GENOMIC DNA]</scope>
    <source>
        <strain evidence="11">IVM-t1</strain>
    </source>
</reference>
<dbReference type="InterPro" id="IPR036961">
    <property type="entry name" value="Kinesin_motor_dom_sf"/>
</dbReference>
<dbReference type="Proteomes" id="UP000266743">
    <property type="component" value="Chromosome 11"/>
</dbReference>
<feature type="region of interest" description="Disordered" evidence="9">
    <location>
        <begin position="462"/>
        <end position="489"/>
    </location>
</feature>
<gene>
    <name evidence="11" type="ORF">DPX39_110099300</name>
</gene>
<keyword evidence="7" id="KW-0493">Microtubule</keyword>
<name>A0A3L6KVM2_9TRYP</name>
<keyword evidence="3 6" id="KW-0547">Nucleotide-binding</keyword>
<dbReference type="GO" id="GO:0051231">
    <property type="term" value="P:spindle elongation"/>
    <property type="evidence" value="ECO:0007669"/>
    <property type="project" value="TreeGrafter"/>
</dbReference>
<evidence type="ECO:0000256" key="2">
    <source>
        <dbReference type="ARBA" id="ARBA00022490"/>
    </source>
</evidence>
<dbReference type="GO" id="GO:0007018">
    <property type="term" value="P:microtubule-based movement"/>
    <property type="evidence" value="ECO:0007669"/>
    <property type="project" value="InterPro"/>
</dbReference>
<dbReference type="Gene3D" id="3.40.850.10">
    <property type="entry name" value="Kinesin motor domain"/>
    <property type="match status" value="1"/>
</dbReference>
<comment type="similarity">
    <text evidence="6 7">Belongs to the TRAFAC class myosin-kinesin ATPase superfamily. Kinesin family.</text>
</comment>
<comment type="caution">
    <text evidence="11">The sequence shown here is derived from an EMBL/GenBank/DDBJ whole genome shotgun (WGS) entry which is preliminary data.</text>
</comment>
<sequence length="916" mass="102005">MENIRVVVRVRPFIPGENPQQCVTVHDRQIRVGDDRTFAFDKVFDMRATCDLVNSSVGDPLISAFVDGYTVSTIAYGQTGAGKTHTMSRLSRYVVERVHKILTNGAAEHSGLASPGARSNSLADAEAAATQPEFRFSAVEVYNDQISDLAVSASSSSAPRQVRTLSLREDNRCGVFIKGLTETAVDSAEGLLTLIERCISSRRTAMTQANETSSRSHCLLTVALVYRGKVGRFALVDLAGSERMKKAHGATPSAAGEGHSGAAASRVREGISINSGLLALGNVISALCARKSHVPYRASKLTRLLQPMLSGNSKTTMIACVSPVAASFEETLNTLKYANRVKSLRTTPLQMAAVSSMEDAQRAIEMLHQQLLEAKQVGCGQFSGMPSFPTGDVNAKLEELEEKLRVEQKLTQRLKDDLFNAEYTAMVEVEKRKSLEKRIALLELVEKERCVGRASTSTAEVSAVGSTVSCPRRSAESSDPSDEGGDIENNRKLLERLEAERDELEALKKQKETDSKRLAELDMGGQHSIGCDFDGSFSQENLLRDIALKERHIQELKQRNEEAVWALEDSKRNQEEVLSVKRRLEEDLANAVTKLESTEMEQQRKQAERNRLFALHEERLRKAEEMAETYRRRVEEATLQLNQRQCNEELIQQLQAQIPEMREELNRHVVAVREGQQREQKMAASYVQKVKKMKRQMRETEAQVSRLQVELQKKEREIARVKSNIADRFDRCLSKAHVERKQLLRNLQCDSSGRSSSVQREIDLELRALATIETDLDDLMLERCEMKARLDEVCGSPNVVNSCAVAAKGFECQSRRTGSPNSCSGAQAEASTDYSEALGDGNAVVKEQATNPLVFQTLRRLEEVEDSIDSLQEARKYHLQRVRRLQNSSASAQGSVTSRACELLQRSISDSFRQTS</sequence>
<evidence type="ECO:0000256" key="5">
    <source>
        <dbReference type="ARBA" id="ARBA00023054"/>
    </source>
</evidence>
<dbReference type="GO" id="GO:0005875">
    <property type="term" value="C:microtubule associated complex"/>
    <property type="evidence" value="ECO:0007669"/>
    <property type="project" value="TreeGrafter"/>
</dbReference>
<evidence type="ECO:0000256" key="6">
    <source>
        <dbReference type="PROSITE-ProRule" id="PRU00283"/>
    </source>
</evidence>
<evidence type="ECO:0000256" key="3">
    <source>
        <dbReference type="ARBA" id="ARBA00022741"/>
    </source>
</evidence>
<dbReference type="GO" id="GO:0003777">
    <property type="term" value="F:microtubule motor activity"/>
    <property type="evidence" value="ECO:0007669"/>
    <property type="project" value="InterPro"/>
</dbReference>
<dbReference type="AlphaFoldDB" id="A0A3L6KVM2"/>
<dbReference type="PRINTS" id="PR00380">
    <property type="entry name" value="KINESINHEAVY"/>
</dbReference>
<evidence type="ECO:0000256" key="4">
    <source>
        <dbReference type="ARBA" id="ARBA00022840"/>
    </source>
</evidence>
<dbReference type="SMART" id="SM00129">
    <property type="entry name" value="KISc"/>
    <property type="match status" value="1"/>
</dbReference>
<accession>A0A3L6KVM2</accession>
<organism evidence="11">
    <name type="scientific">Trypanosoma brucei equiperdum</name>
    <dbReference type="NCBI Taxonomy" id="630700"/>
    <lineage>
        <taxon>Eukaryota</taxon>
        <taxon>Discoba</taxon>
        <taxon>Euglenozoa</taxon>
        <taxon>Kinetoplastea</taxon>
        <taxon>Metakinetoplastina</taxon>
        <taxon>Trypanosomatida</taxon>
        <taxon>Trypanosomatidae</taxon>
        <taxon>Trypanosoma</taxon>
    </lineage>
</organism>
<dbReference type="FunFam" id="3.40.850.10:FF:000180">
    <property type="entry name" value="Kinesin-like protein"/>
    <property type="match status" value="1"/>
</dbReference>
<feature type="coiled-coil region" evidence="8">
    <location>
        <begin position="854"/>
        <end position="881"/>
    </location>
</feature>
<dbReference type="SUPFAM" id="SSF52540">
    <property type="entry name" value="P-loop containing nucleoside triphosphate hydrolases"/>
    <property type="match status" value="1"/>
</dbReference>
<evidence type="ECO:0000259" key="10">
    <source>
        <dbReference type="PROSITE" id="PS50067"/>
    </source>
</evidence>
<protein>
    <recommendedName>
        <fullName evidence="7">Kinesin-like protein</fullName>
    </recommendedName>
</protein>
<dbReference type="EMBL" id="QSBY01000011">
    <property type="protein sequence ID" value="RHW67541.1"/>
    <property type="molecule type" value="Genomic_DNA"/>
</dbReference>
<feature type="coiled-coil region" evidence="8">
    <location>
        <begin position="357"/>
        <end position="417"/>
    </location>
</feature>
<dbReference type="GO" id="GO:0008017">
    <property type="term" value="F:microtubule binding"/>
    <property type="evidence" value="ECO:0007669"/>
    <property type="project" value="InterPro"/>
</dbReference>
<dbReference type="PROSITE" id="PS00411">
    <property type="entry name" value="KINESIN_MOTOR_1"/>
    <property type="match status" value="1"/>
</dbReference>
<keyword evidence="4 6" id="KW-0067">ATP-binding</keyword>
<dbReference type="Pfam" id="PF00225">
    <property type="entry name" value="Kinesin"/>
    <property type="match status" value="1"/>
</dbReference>
<dbReference type="InterPro" id="IPR019821">
    <property type="entry name" value="Kinesin_motor_CS"/>
</dbReference>
<proteinExistence type="inferred from homology"/>
<feature type="domain" description="Kinesin motor" evidence="10">
    <location>
        <begin position="3"/>
        <end position="344"/>
    </location>
</feature>
<dbReference type="GO" id="GO:0005524">
    <property type="term" value="F:ATP binding"/>
    <property type="evidence" value="ECO:0007669"/>
    <property type="project" value="UniProtKB-UniRule"/>
</dbReference>
<evidence type="ECO:0000256" key="7">
    <source>
        <dbReference type="RuleBase" id="RU000394"/>
    </source>
</evidence>
<evidence type="ECO:0000256" key="9">
    <source>
        <dbReference type="SAM" id="MobiDB-lite"/>
    </source>
</evidence>